<organism evidence="7 8">
    <name type="scientific">Dibothriocephalus latus</name>
    <name type="common">Fish tapeworm</name>
    <name type="synonym">Diphyllobothrium latum</name>
    <dbReference type="NCBI Taxonomy" id="60516"/>
    <lineage>
        <taxon>Eukaryota</taxon>
        <taxon>Metazoa</taxon>
        <taxon>Spiralia</taxon>
        <taxon>Lophotrochozoa</taxon>
        <taxon>Platyhelminthes</taxon>
        <taxon>Cestoda</taxon>
        <taxon>Eucestoda</taxon>
        <taxon>Diphyllobothriidea</taxon>
        <taxon>Diphyllobothriidae</taxon>
        <taxon>Dibothriocephalus</taxon>
    </lineage>
</organism>
<evidence type="ECO:0000256" key="3">
    <source>
        <dbReference type="ARBA" id="ARBA00022989"/>
    </source>
</evidence>
<dbReference type="GO" id="GO:0016020">
    <property type="term" value="C:membrane"/>
    <property type="evidence" value="ECO:0007669"/>
    <property type="project" value="UniProtKB-SubCell"/>
</dbReference>
<dbReference type="GO" id="GO:0140359">
    <property type="term" value="F:ABC-type transporter activity"/>
    <property type="evidence" value="ECO:0007669"/>
    <property type="project" value="InterPro"/>
</dbReference>
<sequence length="331" mass="36746">METNASTSSSCDNSTASPSADVRFVPPSIQTLTGVRLYAQQMKACLVKRLHYVQRSKRGWFLEMVLPVCTILILMAVTSGFHVASEQPNMPLHPWLMADLGTPPQLATFFATNVWANELTTPNHSGGRFLCDLEAVGGFEPPTWPLATSDLLYNLTGYNISDYLLKTRSSFILKRYGGLEFVAVQDPTHIGAAHAFLSNRTLITGLLEENFNDTHFAILASTHPMAPPDVKPTKLDRHHLQSIMIELIKSMGTILALSYVPASFVIFLIRERCVGSKSLQFMSGLNRTIYWLSAYLWDVCNFLVPVIIIILIFLAFHEEAYVGADSVGAFI</sequence>
<keyword evidence="2 5" id="KW-0812">Transmembrane</keyword>
<name>A0A3P7PQ22_DIBLA</name>
<dbReference type="Proteomes" id="UP000281553">
    <property type="component" value="Unassembled WGS sequence"/>
</dbReference>
<evidence type="ECO:0000256" key="2">
    <source>
        <dbReference type="ARBA" id="ARBA00022692"/>
    </source>
</evidence>
<evidence type="ECO:0000313" key="7">
    <source>
        <dbReference type="EMBL" id="VDN45141.1"/>
    </source>
</evidence>
<dbReference type="EMBL" id="UYRU01114859">
    <property type="protein sequence ID" value="VDN45141.1"/>
    <property type="molecule type" value="Genomic_DNA"/>
</dbReference>
<feature type="transmembrane region" description="Helical" evidence="5">
    <location>
        <begin position="289"/>
        <end position="316"/>
    </location>
</feature>
<feature type="domain" description="ABC-2 type transporter transmembrane" evidence="6">
    <location>
        <begin position="250"/>
        <end position="320"/>
    </location>
</feature>
<feature type="transmembrane region" description="Helical" evidence="5">
    <location>
        <begin position="247"/>
        <end position="269"/>
    </location>
</feature>
<gene>
    <name evidence="7" type="ORF">DILT_LOCUS19529</name>
</gene>
<accession>A0A3P7PQ22</accession>
<dbReference type="InterPro" id="IPR013525">
    <property type="entry name" value="ABC2_TM"/>
</dbReference>
<evidence type="ECO:0000256" key="1">
    <source>
        <dbReference type="ARBA" id="ARBA00004141"/>
    </source>
</evidence>
<keyword evidence="4 5" id="KW-0472">Membrane</keyword>
<dbReference type="AlphaFoldDB" id="A0A3P7PQ22"/>
<dbReference type="OrthoDB" id="10255969at2759"/>
<evidence type="ECO:0000256" key="5">
    <source>
        <dbReference type="SAM" id="Phobius"/>
    </source>
</evidence>
<evidence type="ECO:0000256" key="4">
    <source>
        <dbReference type="ARBA" id="ARBA00023136"/>
    </source>
</evidence>
<dbReference type="Pfam" id="PF12698">
    <property type="entry name" value="ABC2_membrane_3"/>
    <property type="match status" value="1"/>
</dbReference>
<protein>
    <recommendedName>
        <fullName evidence="6">ABC-2 type transporter transmembrane domain-containing protein</fullName>
    </recommendedName>
</protein>
<reference evidence="7 8" key="1">
    <citation type="submission" date="2018-11" db="EMBL/GenBank/DDBJ databases">
        <authorList>
            <consortium name="Pathogen Informatics"/>
        </authorList>
    </citation>
    <scope>NUCLEOTIDE SEQUENCE [LARGE SCALE GENOMIC DNA]</scope>
</reference>
<keyword evidence="8" id="KW-1185">Reference proteome</keyword>
<feature type="non-terminal residue" evidence="7">
    <location>
        <position position="331"/>
    </location>
</feature>
<comment type="subcellular location">
    <subcellularLocation>
        <location evidence="1">Membrane</location>
        <topology evidence="1">Multi-pass membrane protein</topology>
    </subcellularLocation>
</comment>
<keyword evidence="3 5" id="KW-1133">Transmembrane helix</keyword>
<feature type="transmembrane region" description="Helical" evidence="5">
    <location>
        <begin position="60"/>
        <end position="84"/>
    </location>
</feature>
<proteinExistence type="predicted"/>
<evidence type="ECO:0000313" key="8">
    <source>
        <dbReference type="Proteomes" id="UP000281553"/>
    </source>
</evidence>
<evidence type="ECO:0000259" key="6">
    <source>
        <dbReference type="Pfam" id="PF12698"/>
    </source>
</evidence>